<accession>A0A381ZD35</accession>
<dbReference type="EMBL" id="UINC01020694">
    <property type="protein sequence ID" value="SVA86663.1"/>
    <property type="molecule type" value="Genomic_DNA"/>
</dbReference>
<organism evidence="1">
    <name type="scientific">marine metagenome</name>
    <dbReference type="NCBI Taxonomy" id="408172"/>
    <lineage>
        <taxon>unclassified sequences</taxon>
        <taxon>metagenomes</taxon>
        <taxon>ecological metagenomes</taxon>
    </lineage>
</organism>
<protein>
    <submittedName>
        <fullName evidence="1">Uncharacterized protein</fullName>
    </submittedName>
</protein>
<sequence>MEVRIHSKHIDANLKTAMHAMCGYALSRLGISTR</sequence>
<feature type="non-terminal residue" evidence="1">
    <location>
        <position position="34"/>
    </location>
</feature>
<name>A0A381ZD35_9ZZZZ</name>
<evidence type="ECO:0000313" key="1">
    <source>
        <dbReference type="EMBL" id="SVA86663.1"/>
    </source>
</evidence>
<dbReference type="AlphaFoldDB" id="A0A381ZD35"/>
<reference evidence="1" key="1">
    <citation type="submission" date="2018-05" db="EMBL/GenBank/DDBJ databases">
        <authorList>
            <person name="Lanie J.A."/>
            <person name="Ng W.-L."/>
            <person name="Kazmierczak K.M."/>
            <person name="Andrzejewski T.M."/>
            <person name="Davidsen T.M."/>
            <person name="Wayne K.J."/>
            <person name="Tettelin H."/>
            <person name="Glass J.I."/>
            <person name="Rusch D."/>
            <person name="Podicherti R."/>
            <person name="Tsui H.-C.T."/>
            <person name="Winkler M.E."/>
        </authorList>
    </citation>
    <scope>NUCLEOTIDE SEQUENCE</scope>
</reference>
<gene>
    <name evidence="1" type="ORF">METZ01_LOCUS139517</name>
</gene>
<proteinExistence type="predicted"/>